<name>A0A1I8BN63_MELHA</name>
<feature type="compositionally biased region" description="Basic and acidic residues" evidence="1">
    <location>
        <begin position="153"/>
        <end position="164"/>
    </location>
</feature>
<keyword evidence="2" id="KW-1185">Reference proteome</keyword>
<dbReference type="Proteomes" id="UP000095281">
    <property type="component" value="Unplaced"/>
</dbReference>
<sequence length="285" mass="30906">MLLFFCCKSKKKATKSQQPKKSLLENRKSKDNTPLKDGAAPRETTAAKGRQPKQLKTPPQAAKGAATGDGALGTRTAALFTPAKTPAVADPKKATTKPVAAPKPLANPSDKSKKGLGVVAGVAVPSDEDTAPDTARLEVSDSWRQVSKPAYKLPDEMTRRRLDDPDYQTWRGLGNIFDGSARTKGDGSLMKDPRSDSKSRLDSKSNLSSKSSEKKSKSEGDIDKKDNKKEAKEVKSQSKSSSKDKDNKNIESGVRVTMTSETKVNEENQQDNTKSEHDENTKSEN</sequence>
<feature type="compositionally biased region" description="Basic and acidic residues" evidence="1">
    <location>
        <begin position="22"/>
        <end position="34"/>
    </location>
</feature>
<proteinExistence type="predicted"/>
<protein>
    <submittedName>
        <fullName evidence="3">Uncharacterized protein</fullName>
    </submittedName>
</protein>
<dbReference type="AlphaFoldDB" id="A0A1I8BN63"/>
<evidence type="ECO:0000313" key="2">
    <source>
        <dbReference type="Proteomes" id="UP000095281"/>
    </source>
</evidence>
<feature type="compositionally biased region" description="Basic and acidic residues" evidence="1">
    <location>
        <begin position="273"/>
        <end position="285"/>
    </location>
</feature>
<reference evidence="3" key="1">
    <citation type="submission" date="2016-11" db="UniProtKB">
        <authorList>
            <consortium name="WormBaseParasite"/>
        </authorList>
    </citation>
    <scope>IDENTIFICATION</scope>
</reference>
<evidence type="ECO:0000313" key="3">
    <source>
        <dbReference type="WBParaSite" id="MhA1_Contig326.frz3.gene2"/>
    </source>
</evidence>
<feature type="region of interest" description="Disordered" evidence="1">
    <location>
        <begin position="10"/>
        <end position="285"/>
    </location>
</feature>
<dbReference type="WBParaSite" id="MhA1_Contig326.frz3.gene2">
    <property type="protein sequence ID" value="MhA1_Contig326.frz3.gene2"/>
    <property type="gene ID" value="MhA1_Contig326.frz3.gene2"/>
</dbReference>
<evidence type="ECO:0000256" key="1">
    <source>
        <dbReference type="SAM" id="MobiDB-lite"/>
    </source>
</evidence>
<feature type="compositionally biased region" description="Basic and acidic residues" evidence="1">
    <location>
        <begin position="181"/>
        <end position="203"/>
    </location>
</feature>
<organism evidence="2 3">
    <name type="scientific">Meloidogyne hapla</name>
    <name type="common">Root-knot nematode worm</name>
    <dbReference type="NCBI Taxonomy" id="6305"/>
    <lineage>
        <taxon>Eukaryota</taxon>
        <taxon>Metazoa</taxon>
        <taxon>Ecdysozoa</taxon>
        <taxon>Nematoda</taxon>
        <taxon>Chromadorea</taxon>
        <taxon>Rhabditida</taxon>
        <taxon>Tylenchina</taxon>
        <taxon>Tylenchomorpha</taxon>
        <taxon>Tylenchoidea</taxon>
        <taxon>Meloidogynidae</taxon>
        <taxon>Meloidogyninae</taxon>
        <taxon>Meloidogyne</taxon>
    </lineage>
</organism>
<accession>A0A1I8BN63</accession>
<feature type="compositionally biased region" description="Basic and acidic residues" evidence="1">
    <location>
        <begin position="211"/>
        <end position="249"/>
    </location>
</feature>